<dbReference type="EMBL" id="JAMTCG010000008">
    <property type="protein sequence ID" value="MCP2162809.1"/>
    <property type="molecule type" value="Genomic_DNA"/>
</dbReference>
<accession>A0ABT1H6D9</accession>
<comment type="caution">
    <text evidence="3">The sequence shown here is derived from an EMBL/GenBank/DDBJ whole genome shotgun (WGS) entry which is preliminary data.</text>
</comment>
<organism evidence="3 4">
    <name type="scientific">Williamsia serinedens</name>
    <dbReference type="NCBI Taxonomy" id="391736"/>
    <lineage>
        <taxon>Bacteria</taxon>
        <taxon>Bacillati</taxon>
        <taxon>Actinomycetota</taxon>
        <taxon>Actinomycetes</taxon>
        <taxon>Mycobacteriales</taxon>
        <taxon>Nocardiaceae</taxon>
        <taxon>Williamsia</taxon>
    </lineage>
</organism>
<dbReference type="PROSITE" id="PS50887">
    <property type="entry name" value="GGDEF"/>
    <property type="match status" value="1"/>
</dbReference>
<feature type="transmembrane region" description="Helical" evidence="1">
    <location>
        <begin position="27"/>
        <end position="47"/>
    </location>
</feature>
<dbReference type="Gene3D" id="3.30.70.270">
    <property type="match status" value="1"/>
</dbReference>
<feature type="transmembrane region" description="Helical" evidence="1">
    <location>
        <begin position="143"/>
        <end position="162"/>
    </location>
</feature>
<gene>
    <name evidence="3" type="ORF">LX12_004021</name>
</gene>
<protein>
    <submittedName>
        <fullName evidence="3">Diguanylate cyclase (GGDEF) domain-containing protein</fullName>
    </submittedName>
</protein>
<dbReference type="PANTHER" id="PTHR45138:SF9">
    <property type="entry name" value="DIGUANYLATE CYCLASE DGCM-RELATED"/>
    <property type="match status" value="1"/>
</dbReference>
<keyword evidence="1" id="KW-1133">Transmembrane helix</keyword>
<dbReference type="InterPro" id="IPR000160">
    <property type="entry name" value="GGDEF_dom"/>
</dbReference>
<evidence type="ECO:0000313" key="3">
    <source>
        <dbReference type="EMBL" id="MCP2162809.1"/>
    </source>
</evidence>
<keyword evidence="1" id="KW-0472">Membrane</keyword>
<evidence type="ECO:0000313" key="4">
    <source>
        <dbReference type="Proteomes" id="UP001205740"/>
    </source>
</evidence>
<keyword evidence="1" id="KW-0812">Transmembrane</keyword>
<name>A0ABT1H6D9_9NOCA</name>
<feature type="transmembrane region" description="Helical" evidence="1">
    <location>
        <begin position="174"/>
        <end position="194"/>
    </location>
</feature>
<keyword evidence="4" id="KW-1185">Reference proteome</keyword>
<dbReference type="SMART" id="SM00267">
    <property type="entry name" value="GGDEF"/>
    <property type="match status" value="1"/>
</dbReference>
<dbReference type="RefSeq" id="WP_253656384.1">
    <property type="nucleotide sequence ID" value="NZ_BAAAOE010000006.1"/>
</dbReference>
<evidence type="ECO:0000259" key="2">
    <source>
        <dbReference type="PROSITE" id="PS50887"/>
    </source>
</evidence>
<reference evidence="3 4" key="1">
    <citation type="submission" date="2022-06" db="EMBL/GenBank/DDBJ databases">
        <title>Genomic Encyclopedia of Archaeal and Bacterial Type Strains, Phase II (KMG-II): from individual species to whole genera.</title>
        <authorList>
            <person name="Goeker M."/>
        </authorList>
    </citation>
    <scope>NUCLEOTIDE SEQUENCE [LARGE SCALE GENOMIC DNA]</scope>
    <source>
        <strain evidence="3 4">DSM 45037</strain>
    </source>
</reference>
<dbReference type="Proteomes" id="UP001205740">
    <property type="component" value="Unassembled WGS sequence"/>
</dbReference>
<dbReference type="SUPFAM" id="SSF55073">
    <property type="entry name" value="Nucleotide cyclase"/>
    <property type="match status" value="1"/>
</dbReference>
<dbReference type="PANTHER" id="PTHR45138">
    <property type="entry name" value="REGULATORY COMPONENTS OF SENSORY TRANSDUCTION SYSTEM"/>
    <property type="match status" value="1"/>
</dbReference>
<proteinExistence type="predicted"/>
<feature type="transmembrane region" description="Helical" evidence="1">
    <location>
        <begin position="118"/>
        <end position="136"/>
    </location>
</feature>
<evidence type="ECO:0000256" key="1">
    <source>
        <dbReference type="SAM" id="Phobius"/>
    </source>
</evidence>
<dbReference type="CDD" id="cd01949">
    <property type="entry name" value="GGDEF"/>
    <property type="match status" value="1"/>
</dbReference>
<dbReference type="Pfam" id="PF00990">
    <property type="entry name" value="GGDEF"/>
    <property type="match status" value="1"/>
</dbReference>
<dbReference type="InterPro" id="IPR029787">
    <property type="entry name" value="Nucleotide_cyclase"/>
</dbReference>
<dbReference type="InterPro" id="IPR050469">
    <property type="entry name" value="Diguanylate_Cyclase"/>
</dbReference>
<feature type="domain" description="GGDEF" evidence="2">
    <location>
        <begin position="238"/>
        <end position="362"/>
    </location>
</feature>
<sequence>MSEKRLGSLTAEQHHILSTIPVDRRPLQWAICVVIVLFGVVGLSAVFSPGLITTTAGQVTTLVFCATTVPVAIWFRTIDLDTLWWSPDDPSVRWRGFAFLAWADVGTSAVHASVDNPLLGIVGAPLFAPVCAFGAFFGTRAALAFHTVWINGYLVVMAVRLVESDLVPSRLAAVGAAGCGIIGLNATTLLLAVFSGHIKNGLRAQRSETDTDPLTGLWNRRGFDYHAARLVETTSDDAPISVLLVDIDRYKEFNDTHGHHRGDLALREVAGVLSRFGDTSVVGRLGGDEFGIVSVSARPTLADEVCGAVRAAAIAGLTVSVWGTTLRRGGVDDLQVALVIADTALYVAKRDGGGRSHQIASATALGDL</sequence>
<dbReference type="InterPro" id="IPR043128">
    <property type="entry name" value="Rev_trsase/Diguanyl_cyclase"/>
</dbReference>
<dbReference type="NCBIfam" id="TIGR00254">
    <property type="entry name" value="GGDEF"/>
    <property type="match status" value="1"/>
</dbReference>
<feature type="transmembrane region" description="Helical" evidence="1">
    <location>
        <begin position="59"/>
        <end position="78"/>
    </location>
</feature>